<accession>A0A1F6AH72</accession>
<organism evidence="1 2">
    <name type="scientific">Candidatus Gottesmanbacteria bacterium RIFCSPLOWO2_01_FULL_43_11b</name>
    <dbReference type="NCBI Taxonomy" id="1798392"/>
    <lineage>
        <taxon>Bacteria</taxon>
        <taxon>Candidatus Gottesmaniibacteriota</taxon>
    </lineage>
</organism>
<dbReference type="Pfam" id="PF08843">
    <property type="entry name" value="AbiEii"/>
    <property type="match status" value="1"/>
</dbReference>
<protein>
    <recommendedName>
        <fullName evidence="3">Nucleotidyl transferase AbiEii/AbiGii toxin family protein</fullName>
    </recommendedName>
</protein>
<dbReference type="AlphaFoldDB" id="A0A1F6AH72"/>
<dbReference type="STRING" id="1798392.A3A79_02660"/>
<dbReference type="InterPro" id="IPR014942">
    <property type="entry name" value="AbiEii"/>
</dbReference>
<evidence type="ECO:0008006" key="3">
    <source>
        <dbReference type="Google" id="ProtNLM"/>
    </source>
</evidence>
<dbReference type="Proteomes" id="UP000178759">
    <property type="component" value="Unassembled WGS sequence"/>
</dbReference>
<gene>
    <name evidence="1" type="ORF">A3A79_02660</name>
</gene>
<comment type="caution">
    <text evidence="1">The sequence shown here is derived from an EMBL/GenBank/DDBJ whole genome shotgun (WGS) entry which is preliminary data.</text>
</comment>
<dbReference type="EMBL" id="MFJV01000001">
    <property type="protein sequence ID" value="OGG24074.1"/>
    <property type="molecule type" value="Genomic_DNA"/>
</dbReference>
<reference evidence="1 2" key="1">
    <citation type="journal article" date="2016" name="Nat. Commun.">
        <title>Thousands of microbial genomes shed light on interconnected biogeochemical processes in an aquifer system.</title>
        <authorList>
            <person name="Anantharaman K."/>
            <person name="Brown C.T."/>
            <person name="Hug L.A."/>
            <person name="Sharon I."/>
            <person name="Castelle C.J."/>
            <person name="Probst A.J."/>
            <person name="Thomas B.C."/>
            <person name="Singh A."/>
            <person name="Wilkins M.J."/>
            <person name="Karaoz U."/>
            <person name="Brodie E.L."/>
            <person name="Williams K.H."/>
            <person name="Hubbard S.S."/>
            <person name="Banfield J.F."/>
        </authorList>
    </citation>
    <scope>NUCLEOTIDE SEQUENCE [LARGE SCALE GENOMIC DNA]</scope>
</reference>
<sequence>METPDMLTVVTPQSVEITFIAYPYVPLRPPIATGSLPLFHLDDLAANKAHTLGRRNVWRDYVDLFFLMKWGYYDLRAIITLAEKKYGSEFNSRLFTGQLVYFDDVSIVPTVFLKESYIPEEIKSYLEKQVTAYLKTVLPI</sequence>
<name>A0A1F6AH72_9BACT</name>
<evidence type="ECO:0000313" key="1">
    <source>
        <dbReference type="EMBL" id="OGG24074.1"/>
    </source>
</evidence>
<evidence type="ECO:0000313" key="2">
    <source>
        <dbReference type="Proteomes" id="UP000178759"/>
    </source>
</evidence>
<proteinExistence type="predicted"/>